<evidence type="ECO:0000256" key="1">
    <source>
        <dbReference type="ARBA" id="ARBA00004613"/>
    </source>
</evidence>
<dbReference type="EMBL" id="JAEQNC010000002">
    <property type="protein sequence ID" value="MBL0371290.1"/>
    <property type="molecule type" value="Genomic_DNA"/>
</dbReference>
<dbReference type="RefSeq" id="WP_201653744.1">
    <property type="nucleotide sequence ID" value="NZ_JAEQNC010000002.1"/>
</dbReference>
<dbReference type="InterPro" id="IPR011049">
    <property type="entry name" value="Serralysin-like_metalloprot_C"/>
</dbReference>
<keyword evidence="5" id="KW-1185">Reference proteome</keyword>
<dbReference type="InterPro" id="IPR018511">
    <property type="entry name" value="Hemolysin-typ_Ca-bd_CS"/>
</dbReference>
<dbReference type="PROSITE" id="PS00330">
    <property type="entry name" value="HEMOLYSIN_CALCIUM"/>
    <property type="match status" value="1"/>
</dbReference>
<dbReference type="AlphaFoldDB" id="A0A936YJ99"/>
<evidence type="ECO:0000313" key="4">
    <source>
        <dbReference type="EMBL" id="MBL0371290.1"/>
    </source>
</evidence>
<dbReference type="InterPro" id="IPR001343">
    <property type="entry name" value="Hemolysn_Ca-bd"/>
</dbReference>
<accession>A0A936YJ99</accession>
<evidence type="ECO:0000256" key="2">
    <source>
        <dbReference type="ARBA" id="ARBA00022525"/>
    </source>
</evidence>
<dbReference type="Gene3D" id="2.150.10.10">
    <property type="entry name" value="Serralysin-like metalloprotease, C-terminal"/>
    <property type="match status" value="1"/>
</dbReference>
<comment type="subcellular location">
    <subcellularLocation>
        <location evidence="1">Secreted</location>
    </subcellularLocation>
</comment>
<evidence type="ECO:0008006" key="6">
    <source>
        <dbReference type="Google" id="ProtNLM"/>
    </source>
</evidence>
<proteinExistence type="predicted"/>
<reference evidence="4" key="1">
    <citation type="submission" date="2021-01" db="EMBL/GenBank/DDBJ databases">
        <title>Rhizobium sp. strain KVB221 16S ribosomal RNA gene Genome sequencing and assembly.</title>
        <authorList>
            <person name="Kang M."/>
        </authorList>
    </citation>
    <scope>NUCLEOTIDE SEQUENCE</scope>
    <source>
        <strain evidence="4">KVB221</strain>
    </source>
</reference>
<dbReference type="GO" id="GO:0005509">
    <property type="term" value="F:calcium ion binding"/>
    <property type="evidence" value="ECO:0007669"/>
    <property type="project" value="InterPro"/>
</dbReference>
<keyword evidence="2" id="KW-0964">Secreted</keyword>
<sequence>MGLRKRYEDDDHDDNRDHGHHDDWRDDDNDDESDFDFDTPELFKFDFDGLNLKKFGKITDYDISHDHLSVTFGNVWTFSVDGDGLDFTLKGNSKLPAVTGGTIDSFTIDGPGKADFAISDLDMSAKAFYKALVNLDGHQLINLVLGGDETISGSGFGDFIHGGRGNDAILGNKGADRLAGDSGNDVIDGGAGNDYISSGSGADTLVFAPKSGHDLVADFDASNDVLDLTAYGIQGSVEDFLAEHVRFGDDDHGGRCRDDDDNDDDGGDVIIDLGQGNAIKLEEIDRWDLGEHNILL</sequence>
<feature type="compositionally biased region" description="Basic and acidic residues" evidence="3">
    <location>
        <begin position="1"/>
        <end position="24"/>
    </location>
</feature>
<dbReference type="PANTHER" id="PTHR38340:SF1">
    <property type="entry name" value="S-LAYER PROTEIN"/>
    <property type="match status" value="1"/>
</dbReference>
<dbReference type="SUPFAM" id="SSF51120">
    <property type="entry name" value="beta-Roll"/>
    <property type="match status" value="1"/>
</dbReference>
<dbReference type="PANTHER" id="PTHR38340">
    <property type="entry name" value="S-LAYER PROTEIN"/>
    <property type="match status" value="1"/>
</dbReference>
<organism evidence="4 5">
    <name type="scientific">Rhizobium setariae</name>
    <dbReference type="NCBI Taxonomy" id="2801340"/>
    <lineage>
        <taxon>Bacteria</taxon>
        <taxon>Pseudomonadati</taxon>
        <taxon>Pseudomonadota</taxon>
        <taxon>Alphaproteobacteria</taxon>
        <taxon>Hyphomicrobiales</taxon>
        <taxon>Rhizobiaceae</taxon>
        <taxon>Rhizobium/Agrobacterium group</taxon>
        <taxon>Rhizobium</taxon>
    </lineage>
</organism>
<gene>
    <name evidence="4" type="ORF">JJB09_04545</name>
</gene>
<feature type="region of interest" description="Disordered" evidence="3">
    <location>
        <begin position="1"/>
        <end position="29"/>
    </location>
</feature>
<protein>
    <recommendedName>
        <fullName evidence="6">Calcium-binding protein</fullName>
    </recommendedName>
</protein>
<evidence type="ECO:0000313" key="5">
    <source>
        <dbReference type="Proteomes" id="UP000633219"/>
    </source>
</evidence>
<dbReference type="Pfam" id="PF00353">
    <property type="entry name" value="HemolysinCabind"/>
    <property type="match status" value="1"/>
</dbReference>
<dbReference type="Proteomes" id="UP000633219">
    <property type="component" value="Unassembled WGS sequence"/>
</dbReference>
<comment type="caution">
    <text evidence="4">The sequence shown here is derived from an EMBL/GenBank/DDBJ whole genome shotgun (WGS) entry which is preliminary data.</text>
</comment>
<name>A0A936YJ99_9HYPH</name>
<dbReference type="GO" id="GO:0005576">
    <property type="term" value="C:extracellular region"/>
    <property type="evidence" value="ECO:0007669"/>
    <property type="project" value="UniProtKB-SubCell"/>
</dbReference>
<evidence type="ECO:0000256" key="3">
    <source>
        <dbReference type="SAM" id="MobiDB-lite"/>
    </source>
</evidence>
<dbReference type="InterPro" id="IPR050557">
    <property type="entry name" value="RTX_toxin/Mannuronan_C5-epim"/>
</dbReference>
<dbReference type="PRINTS" id="PR00313">
    <property type="entry name" value="CABNDNGRPT"/>
</dbReference>